<evidence type="ECO:0000256" key="1">
    <source>
        <dbReference type="ARBA" id="ARBA00004651"/>
    </source>
</evidence>
<feature type="transmembrane region" description="Helical" evidence="6">
    <location>
        <begin position="242"/>
        <end position="264"/>
    </location>
</feature>
<evidence type="ECO:0000313" key="10">
    <source>
        <dbReference type="Proteomes" id="UP000217994"/>
    </source>
</evidence>
<keyword evidence="5 6" id="KW-0472">Membrane</keyword>
<feature type="transmembrane region" description="Helical" evidence="6">
    <location>
        <begin position="34"/>
        <end position="52"/>
    </location>
</feature>
<reference evidence="9 10" key="1">
    <citation type="submission" date="2017-01" db="EMBL/GenBank/DDBJ databases">
        <title>Whole-Genome Shotgun Sequencing of Two beta-Proteobacterial Species in Search of the Bulgecin Biosynthetic Cluster.</title>
        <authorList>
            <person name="Horsman M.E."/>
            <person name="Marous D.R."/>
            <person name="Li R."/>
            <person name="Oliver R.A."/>
            <person name="Byun B."/>
            <person name="Emrich S.J."/>
            <person name="Boggess B."/>
            <person name="Townsend C.A."/>
            <person name="Mobashery S."/>
        </authorList>
    </citation>
    <scope>NUCLEOTIDE SEQUENCE [LARGE SCALE GENOMIC DNA]</scope>
    <source>
        <strain evidence="9 10">ATCC 31433</strain>
    </source>
</reference>
<evidence type="ECO:0000259" key="7">
    <source>
        <dbReference type="Pfam" id="PF05231"/>
    </source>
</evidence>
<evidence type="ECO:0000256" key="4">
    <source>
        <dbReference type="ARBA" id="ARBA00022989"/>
    </source>
</evidence>
<dbReference type="Pfam" id="PF08447">
    <property type="entry name" value="PAS_3"/>
    <property type="match status" value="1"/>
</dbReference>
<dbReference type="CDD" id="cd00130">
    <property type="entry name" value="PAS"/>
    <property type="match status" value="1"/>
</dbReference>
<dbReference type="SUPFAM" id="SSF55785">
    <property type="entry name" value="PYP-like sensor domain (PAS domain)"/>
    <property type="match status" value="1"/>
</dbReference>
<keyword evidence="2" id="KW-1003">Cell membrane</keyword>
<feature type="transmembrane region" description="Helical" evidence="6">
    <location>
        <begin position="82"/>
        <end position="102"/>
    </location>
</feature>
<gene>
    <name evidence="9" type="ORF">BZL54_08790</name>
</gene>
<organism evidence="9 10">
    <name type="scientific">Burkholderia ubonensis subsp. mesacidophila</name>
    <dbReference type="NCBI Taxonomy" id="265293"/>
    <lineage>
        <taxon>Bacteria</taxon>
        <taxon>Pseudomonadati</taxon>
        <taxon>Pseudomonadota</taxon>
        <taxon>Betaproteobacteria</taxon>
        <taxon>Burkholderiales</taxon>
        <taxon>Burkholderiaceae</taxon>
        <taxon>Burkholderia</taxon>
        <taxon>Burkholderia cepacia complex</taxon>
    </lineage>
</organism>
<sequence>MNTTRSRPGFVAALLWAALYLASGYISHLFNGPVRMTGYIWLPAGVVVGAFMLRPLREWLALFGAFLVAQLALTSIEQGNLFNALLFTIDEVGAAALAVWLVRRIRFSLDGLYFLRSVILAGLIAGMLGALGGAAWYTINKGASFIDVGFVWAASDFVGVLLITPVLASWSRFRAHRSGDQEHFDMTLGIVSFMLLAIGALAIFDGDVARKFGTGVGFTMTYIPLFLTVAITVLLGGRAGSLSVLVLALIVILQTALGGGPFVLIDEHHGRSLLEAQLYLAIASLLVLTVSTLKTTRERVHEHAAVLQNNMELALASAGQIAYVLDPESGRIEWSGDVERVFGLGVDATQIASVPLVFERVHPTDRDTLRSYWRAEIAGEDRAAITLRVVRPDGGTQAVTDHGAPLLDSNVDVTVVAGVWQIERHYPADE</sequence>
<feature type="transmembrane region" description="Helical" evidence="6">
    <location>
        <begin position="59"/>
        <end position="76"/>
    </location>
</feature>
<dbReference type="GeneID" id="69005929"/>
<dbReference type="RefSeq" id="WP_084909124.1">
    <property type="nucleotide sequence ID" value="NZ_CP020738.1"/>
</dbReference>
<evidence type="ECO:0000256" key="5">
    <source>
        <dbReference type="ARBA" id="ARBA00023136"/>
    </source>
</evidence>
<protein>
    <recommendedName>
        <fullName evidence="11">MASE1 domain-containing protein</fullName>
    </recommendedName>
</protein>
<evidence type="ECO:0000256" key="2">
    <source>
        <dbReference type="ARBA" id="ARBA00022475"/>
    </source>
</evidence>
<dbReference type="InterPro" id="IPR007895">
    <property type="entry name" value="MASE1"/>
</dbReference>
<dbReference type="InterPro" id="IPR035965">
    <property type="entry name" value="PAS-like_dom_sf"/>
</dbReference>
<dbReference type="GO" id="GO:0005886">
    <property type="term" value="C:plasma membrane"/>
    <property type="evidence" value="ECO:0007669"/>
    <property type="project" value="UniProtKB-SubCell"/>
</dbReference>
<comment type="caution">
    <text evidence="9">The sequence shown here is derived from an EMBL/GenBank/DDBJ whole genome shotgun (WGS) entry which is preliminary data.</text>
</comment>
<feature type="transmembrane region" description="Helical" evidence="6">
    <location>
        <begin position="114"/>
        <end position="137"/>
    </location>
</feature>
<dbReference type="InterPro" id="IPR000014">
    <property type="entry name" value="PAS"/>
</dbReference>
<dbReference type="EMBL" id="MTZU01000024">
    <property type="protein sequence ID" value="PCE32738.1"/>
    <property type="molecule type" value="Genomic_DNA"/>
</dbReference>
<keyword evidence="3 6" id="KW-0812">Transmembrane</keyword>
<feature type="transmembrane region" description="Helical" evidence="6">
    <location>
        <begin position="149"/>
        <end position="171"/>
    </location>
</feature>
<evidence type="ECO:0008006" key="11">
    <source>
        <dbReference type="Google" id="ProtNLM"/>
    </source>
</evidence>
<comment type="subcellular location">
    <subcellularLocation>
        <location evidence="1">Cell membrane</location>
        <topology evidence="1">Multi-pass membrane protein</topology>
    </subcellularLocation>
</comment>
<evidence type="ECO:0000259" key="8">
    <source>
        <dbReference type="Pfam" id="PF08447"/>
    </source>
</evidence>
<accession>A0A2A4FJC2</accession>
<feature type="domain" description="MASE1" evidence="7">
    <location>
        <begin position="14"/>
        <end position="294"/>
    </location>
</feature>
<proteinExistence type="predicted"/>
<evidence type="ECO:0000256" key="6">
    <source>
        <dbReference type="SAM" id="Phobius"/>
    </source>
</evidence>
<feature type="transmembrane region" description="Helical" evidence="6">
    <location>
        <begin position="276"/>
        <end position="293"/>
    </location>
</feature>
<evidence type="ECO:0000313" key="9">
    <source>
        <dbReference type="EMBL" id="PCE32738.1"/>
    </source>
</evidence>
<dbReference type="Gene3D" id="3.30.450.20">
    <property type="entry name" value="PAS domain"/>
    <property type="match status" value="1"/>
</dbReference>
<name>A0A2A4FJC2_9BURK</name>
<feature type="domain" description="PAS fold-3" evidence="8">
    <location>
        <begin position="332"/>
        <end position="419"/>
    </location>
</feature>
<evidence type="ECO:0000256" key="3">
    <source>
        <dbReference type="ARBA" id="ARBA00022692"/>
    </source>
</evidence>
<dbReference type="Proteomes" id="UP000217994">
    <property type="component" value="Unassembled WGS sequence"/>
</dbReference>
<feature type="transmembrane region" description="Helical" evidence="6">
    <location>
        <begin position="183"/>
        <end position="204"/>
    </location>
</feature>
<keyword evidence="4 6" id="KW-1133">Transmembrane helix</keyword>
<dbReference type="AlphaFoldDB" id="A0A2A4FJC2"/>
<dbReference type="InterPro" id="IPR013655">
    <property type="entry name" value="PAS_fold_3"/>
</dbReference>
<dbReference type="Pfam" id="PF05231">
    <property type="entry name" value="MASE1"/>
    <property type="match status" value="1"/>
</dbReference>
<feature type="transmembrane region" description="Helical" evidence="6">
    <location>
        <begin position="216"/>
        <end position="235"/>
    </location>
</feature>